<dbReference type="PANTHER" id="PTHR43677:SF4">
    <property type="entry name" value="QUINONE OXIDOREDUCTASE-LIKE PROTEIN 2"/>
    <property type="match status" value="1"/>
</dbReference>
<dbReference type="RefSeq" id="WP_369601539.1">
    <property type="nucleotide sequence ID" value="NZ_CP154858.1"/>
</dbReference>
<dbReference type="InterPro" id="IPR036291">
    <property type="entry name" value="NAD(P)-bd_dom_sf"/>
</dbReference>
<organism evidence="2">
    <name type="scientific">Thermohahella caldifontis</name>
    <dbReference type="NCBI Taxonomy" id="3142973"/>
    <lineage>
        <taxon>Bacteria</taxon>
        <taxon>Pseudomonadati</taxon>
        <taxon>Pseudomonadota</taxon>
        <taxon>Gammaproteobacteria</taxon>
        <taxon>Oceanospirillales</taxon>
        <taxon>Hahellaceae</taxon>
        <taxon>Thermohahella</taxon>
    </lineage>
</organism>
<dbReference type="InterPro" id="IPR051397">
    <property type="entry name" value="Zn-ADH-like_protein"/>
</dbReference>
<protein>
    <submittedName>
        <fullName evidence="2">Medium chain dehydrogenase/reductase family protein</fullName>
    </submittedName>
</protein>
<dbReference type="InterPro" id="IPR013154">
    <property type="entry name" value="ADH-like_N"/>
</dbReference>
<dbReference type="CDD" id="cd08275">
    <property type="entry name" value="MDR3"/>
    <property type="match status" value="1"/>
</dbReference>
<dbReference type="Pfam" id="PF08240">
    <property type="entry name" value="ADH_N"/>
    <property type="match status" value="1"/>
</dbReference>
<dbReference type="Pfam" id="PF13602">
    <property type="entry name" value="ADH_zinc_N_2"/>
    <property type="match status" value="1"/>
</dbReference>
<dbReference type="GO" id="GO:0016491">
    <property type="term" value="F:oxidoreductase activity"/>
    <property type="evidence" value="ECO:0007669"/>
    <property type="project" value="InterPro"/>
</dbReference>
<gene>
    <name evidence="2" type="ORF">AAIA72_00675</name>
</gene>
<sequence>MKALRISRVGDPDVLQLDSLPEPEPGAGQVRVRVAYAGINFADIMARKGMYPDAPPLPACMGYEFSGHVDAVGEGVEAFRPGQPVFGLSRFNAQAEKVVVNANQLFHVPDGLALPEAAAIPVNYLTAWVLLRVMGSLAPEDTVLIHNAGGGVGLAVIDIARQVGARMIGTASGRKHEFLRERGCHELVDYTRDDWFDRVMALTDHRGVELVLDPIGGAHLKKSYRALRATGRLGMFGISTASEGGAGRWLGMARMAIGMPFFHPVGLMNGNRAVFGVNMGHLWHEPEKVRRWMADLLTGVKEGWVRPHVDKVFTAEEGAEAHRYIESRMNRGKVLLDFS</sequence>
<dbReference type="PANTHER" id="PTHR43677">
    <property type="entry name" value="SHORT-CHAIN DEHYDROGENASE/REDUCTASE"/>
    <property type="match status" value="1"/>
</dbReference>
<evidence type="ECO:0000259" key="1">
    <source>
        <dbReference type="SMART" id="SM00829"/>
    </source>
</evidence>
<name>A0AB39UW79_9GAMM</name>
<dbReference type="Gene3D" id="3.40.50.720">
    <property type="entry name" value="NAD(P)-binding Rossmann-like Domain"/>
    <property type="match status" value="1"/>
</dbReference>
<accession>A0AB39UW79</accession>
<dbReference type="EMBL" id="CP154858">
    <property type="protein sequence ID" value="XDT72533.1"/>
    <property type="molecule type" value="Genomic_DNA"/>
</dbReference>
<dbReference type="SMART" id="SM00829">
    <property type="entry name" value="PKS_ER"/>
    <property type="match status" value="1"/>
</dbReference>
<evidence type="ECO:0000313" key="2">
    <source>
        <dbReference type="EMBL" id="XDT72533.1"/>
    </source>
</evidence>
<dbReference type="Gene3D" id="3.90.180.10">
    <property type="entry name" value="Medium-chain alcohol dehydrogenases, catalytic domain"/>
    <property type="match status" value="1"/>
</dbReference>
<proteinExistence type="predicted"/>
<dbReference type="KEGG" id="tcd:AAIA72_00675"/>
<reference evidence="2" key="1">
    <citation type="submission" date="2024-05" db="EMBL/GenBank/DDBJ databases">
        <title>Genome sequencing of novel strain.</title>
        <authorList>
            <person name="Ganbat D."/>
            <person name="Ganbat S."/>
            <person name="Lee S.-J."/>
        </authorList>
    </citation>
    <scope>NUCLEOTIDE SEQUENCE</scope>
    <source>
        <strain evidence="2">SMD15-11</strain>
    </source>
</reference>
<dbReference type="SUPFAM" id="SSF51735">
    <property type="entry name" value="NAD(P)-binding Rossmann-fold domains"/>
    <property type="match status" value="1"/>
</dbReference>
<dbReference type="InterPro" id="IPR011032">
    <property type="entry name" value="GroES-like_sf"/>
</dbReference>
<dbReference type="SUPFAM" id="SSF50129">
    <property type="entry name" value="GroES-like"/>
    <property type="match status" value="1"/>
</dbReference>
<feature type="domain" description="Enoyl reductase (ER)" evidence="1">
    <location>
        <begin position="10"/>
        <end position="336"/>
    </location>
</feature>
<dbReference type="InterPro" id="IPR020843">
    <property type="entry name" value="ER"/>
</dbReference>
<dbReference type="AlphaFoldDB" id="A0AB39UW79"/>